<organism evidence="1 2">
    <name type="scientific">Plesiocystis pacifica SIR-1</name>
    <dbReference type="NCBI Taxonomy" id="391625"/>
    <lineage>
        <taxon>Bacteria</taxon>
        <taxon>Pseudomonadati</taxon>
        <taxon>Myxococcota</taxon>
        <taxon>Polyangia</taxon>
        <taxon>Nannocystales</taxon>
        <taxon>Nannocystaceae</taxon>
        <taxon>Plesiocystis</taxon>
    </lineage>
</organism>
<dbReference type="EMBL" id="ABCS01000028">
    <property type="protein sequence ID" value="EDM78693.1"/>
    <property type="molecule type" value="Genomic_DNA"/>
</dbReference>
<dbReference type="STRING" id="391625.PPSIR1_29618"/>
<protein>
    <recommendedName>
        <fullName evidence="3">PepSY domain-containing protein</fullName>
    </recommendedName>
</protein>
<evidence type="ECO:0008006" key="3">
    <source>
        <dbReference type="Google" id="ProtNLM"/>
    </source>
</evidence>
<accession>A6G691</accession>
<name>A6G691_9BACT</name>
<evidence type="ECO:0000313" key="1">
    <source>
        <dbReference type="EMBL" id="EDM78693.1"/>
    </source>
</evidence>
<keyword evidence="2" id="KW-1185">Reference proteome</keyword>
<comment type="caution">
    <text evidence="1">The sequence shown here is derived from an EMBL/GenBank/DDBJ whole genome shotgun (WGS) entry which is preliminary data.</text>
</comment>
<sequence>MCPIVTKRGRRRAEFQDSRFTHDARLSLTFDLEVLRARERLVAQTKVECVYEITQRVECRAPSWYCSVEIFAEGDEARSEPIATQHFHRSTGLGLARVKPLEGCDDVWSHCAVRLRRAEARAIALEQCPAARESETLEFIPAFVDHETTRFEWRFGPSSRGFDPPFVVAIDAGTGEVLECKAPGEEG</sequence>
<proteinExistence type="predicted"/>
<gene>
    <name evidence="1" type="ORF">PPSIR1_29618</name>
</gene>
<evidence type="ECO:0000313" key="2">
    <source>
        <dbReference type="Proteomes" id="UP000005801"/>
    </source>
</evidence>
<dbReference type="AlphaFoldDB" id="A6G691"/>
<reference evidence="1 2" key="1">
    <citation type="submission" date="2007-06" db="EMBL/GenBank/DDBJ databases">
        <authorList>
            <person name="Shimkets L."/>
            <person name="Ferriera S."/>
            <person name="Johnson J."/>
            <person name="Kravitz S."/>
            <person name="Beeson K."/>
            <person name="Sutton G."/>
            <person name="Rogers Y.-H."/>
            <person name="Friedman R."/>
            <person name="Frazier M."/>
            <person name="Venter J.C."/>
        </authorList>
    </citation>
    <scope>NUCLEOTIDE SEQUENCE [LARGE SCALE GENOMIC DNA]</scope>
    <source>
        <strain evidence="1 2">SIR-1</strain>
    </source>
</reference>
<dbReference type="Proteomes" id="UP000005801">
    <property type="component" value="Unassembled WGS sequence"/>
</dbReference>